<dbReference type="RefSeq" id="WP_324180352.1">
    <property type="nucleotide sequence ID" value="NZ_BAABAW010000024.1"/>
</dbReference>
<evidence type="ECO:0000313" key="1">
    <source>
        <dbReference type="EMBL" id="MEB3346328.1"/>
    </source>
</evidence>
<dbReference type="EMBL" id="JAYKLX010000005">
    <property type="protein sequence ID" value="MEB3346328.1"/>
    <property type="molecule type" value="Genomic_DNA"/>
</dbReference>
<sequence length="164" mass="19182">MKNYEQIILERDREREALNALTGEERKGEAYLARYYAFSEHHKNVVVPIELKMGKPETRIVYAVCGYSERHGYFRNKRAVFDTLKEAKETALKLKDDKKWGIPTLIIQVTFFRSETFGCYDFDNNGPDDLGFSQDQKIVWKHKCGYTALSWEDMLLGPGTDYTY</sequence>
<dbReference type="Proteomes" id="UP001327027">
    <property type="component" value="Unassembled WGS sequence"/>
</dbReference>
<accession>A0ABU5ZWS5</accession>
<evidence type="ECO:0000313" key="2">
    <source>
        <dbReference type="Proteomes" id="UP001327027"/>
    </source>
</evidence>
<keyword evidence="2" id="KW-1185">Reference proteome</keyword>
<organism evidence="1 2">
    <name type="scientific">Aquimarina gracilis</name>
    <dbReference type="NCBI Taxonomy" id="874422"/>
    <lineage>
        <taxon>Bacteria</taxon>
        <taxon>Pseudomonadati</taxon>
        <taxon>Bacteroidota</taxon>
        <taxon>Flavobacteriia</taxon>
        <taxon>Flavobacteriales</taxon>
        <taxon>Flavobacteriaceae</taxon>
        <taxon>Aquimarina</taxon>
    </lineage>
</organism>
<name>A0ABU5ZWS5_9FLAO</name>
<reference evidence="1 2" key="1">
    <citation type="journal article" date="2013" name="Int. J. Syst. Evol. Microbiol.">
        <title>Aquimarina gracilis sp. nov., isolated from the gut microflora of a mussel, Mytilus coruscus, and emended description of Aquimarina spongiae.</title>
        <authorList>
            <person name="Park S.C."/>
            <person name="Choe H.N."/>
            <person name="Baik K.S."/>
            <person name="Seong C.N."/>
        </authorList>
    </citation>
    <scope>NUCLEOTIDE SEQUENCE [LARGE SCALE GENOMIC DNA]</scope>
    <source>
        <strain evidence="1 2">PSC32</strain>
    </source>
</reference>
<protein>
    <submittedName>
        <fullName evidence="1">Uncharacterized protein</fullName>
    </submittedName>
</protein>
<comment type="caution">
    <text evidence="1">The sequence shown here is derived from an EMBL/GenBank/DDBJ whole genome shotgun (WGS) entry which is preliminary data.</text>
</comment>
<proteinExistence type="predicted"/>
<gene>
    <name evidence="1" type="ORF">U6A24_12695</name>
</gene>